<dbReference type="AlphaFoldDB" id="A0A512IY41"/>
<evidence type="ECO:0000313" key="8">
    <source>
        <dbReference type="Proteomes" id="UP001156856"/>
    </source>
</evidence>
<keyword evidence="2 5" id="KW-0378">Hydrolase</keyword>
<evidence type="ECO:0000313" key="6">
    <source>
        <dbReference type="EMBL" id="GLS61840.1"/>
    </source>
</evidence>
<dbReference type="PANTHER" id="PTHR43309:SF5">
    <property type="entry name" value="5-OXOPROLINASE SUBUNIT C"/>
    <property type="match status" value="1"/>
</dbReference>
<dbReference type="InterPro" id="IPR003778">
    <property type="entry name" value="CT_A_B"/>
</dbReference>
<reference evidence="6" key="4">
    <citation type="submission" date="2023-01" db="EMBL/GenBank/DDBJ databases">
        <title>Draft genome sequence of Methylobacterium oxalidis strain NBRC 107715.</title>
        <authorList>
            <person name="Sun Q."/>
            <person name="Mori K."/>
        </authorList>
    </citation>
    <scope>NUCLEOTIDE SEQUENCE</scope>
    <source>
        <strain evidence="6">NBRC 107715</strain>
    </source>
</reference>
<dbReference type="SUPFAM" id="SSF50891">
    <property type="entry name" value="Cyclophilin-like"/>
    <property type="match status" value="1"/>
</dbReference>
<sequence>MSGAHLLVLACGAATGLQDGGRSGYQRQGLSGSGAMDRLALAAANALVGNPPETVAVELALAGARLRAVGGVVRLALAGAPFALSLDGEAVGDHRSFCLREGATLALAPPRRGVFAYLAVAGGIPVPERLGSRALHLRAGLGGVDGRLLRAGDRLPVGAPAGAGADRTIDPLPLDSEAPVRVVPGPQADHFPDAAVAAFLSATYAVSNRADRMGYQLDGPAVAHGERGFNIVSDATVAGSIQVPGSGLPIVLMADRQTTGGYPKIATVISADLRRVAQRRPGEPLRFEAVSVERAVALAREAAAVRAALPVRLRAVISREERLMAANLAGNAVDALAP</sequence>
<dbReference type="InterPro" id="IPR029000">
    <property type="entry name" value="Cyclophilin-like_dom_sf"/>
</dbReference>
<dbReference type="GO" id="GO:0016787">
    <property type="term" value="F:hydrolase activity"/>
    <property type="evidence" value="ECO:0007669"/>
    <property type="project" value="UniProtKB-KW"/>
</dbReference>
<keyword evidence="1" id="KW-0547">Nucleotide-binding</keyword>
<reference evidence="5 7" key="3">
    <citation type="submission" date="2019-07" db="EMBL/GenBank/DDBJ databases">
        <title>Whole genome shotgun sequence of Methylobacterium oxalidis NBRC 107715.</title>
        <authorList>
            <person name="Hosoyama A."/>
            <person name="Uohara A."/>
            <person name="Ohji S."/>
            <person name="Ichikawa N."/>
        </authorList>
    </citation>
    <scope>NUCLEOTIDE SEQUENCE [LARGE SCALE GENOMIC DNA]</scope>
    <source>
        <strain evidence="5 7">NBRC 107715</strain>
    </source>
</reference>
<dbReference type="GO" id="GO:0005524">
    <property type="term" value="F:ATP binding"/>
    <property type="evidence" value="ECO:0007669"/>
    <property type="project" value="UniProtKB-KW"/>
</dbReference>
<comment type="caution">
    <text evidence="5">The sequence shown here is derived from an EMBL/GenBank/DDBJ whole genome shotgun (WGS) entry which is preliminary data.</text>
</comment>
<dbReference type="Proteomes" id="UP000321960">
    <property type="component" value="Unassembled WGS sequence"/>
</dbReference>
<gene>
    <name evidence="6" type="ORF">GCM10007888_02210</name>
    <name evidence="5" type="ORF">MOX02_06690</name>
</gene>
<proteinExistence type="predicted"/>
<dbReference type="PANTHER" id="PTHR43309">
    <property type="entry name" value="5-OXOPROLINASE SUBUNIT C"/>
    <property type="match status" value="1"/>
</dbReference>
<evidence type="ECO:0000256" key="3">
    <source>
        <dbReference type="ARBA" id="ARBA00022840"/>
    </source>
</evidence>
<dbReference type="EMBL" id="BSPK01000004">
    <property type="protein sequence ID" value="GLS61840.1"/>
    <property type="molecule type" value="Genomic_DNA"/>
</dbReference>
<feature type="domain" description="Carboxyltransferase" evidence="4">
    <location>
        <begin position="27"/>
        <end position="303"/>
    </location>
</feature>
<dbReference type="Pfam" id="PF02626">
    <property type="entry name" value="CT_A_B"/>
    <property type="match status" value="1"/>
</dbReference>
<accession>A0A512IY41</accession>
<dbReference type="OrthoDB" id="9768696at2"/>
<dbReference type="InterPro" id="IPR052708">
    <property type="entry name" value="PxpC"/>
</dbReference>
<dbReference type="NCBIfam" id="TIGR00724">
    <property type="entry name" value="urea_amlyse_rel"/>
    <property type="match status" value="1"/>
</dbReference>
<evidence type="ECO:0000256" key="1">
    <source>
        <dbReference type="ARBA" id="ARBA00022741"/>
    </source>
</evidence>
<dbReference type="RefSeq" id="WP_147024303.1">
    <property type="nucleotide sequence ID" value="NZ_BJZU01000005.1"/>
</dbReference>
<name>A0A512IY41_9HYPH</name>
<evidence type="ECO:0000313" key="7">
    <source>
        <dbReference type="Proteomes" id="UP000321960"/>
    </source>
</evidence>
<evidence type="ECO:0000313" key="5">
    <source>
        <dbReference type="EMBL" id="GEP02631.1"/>
    </source>
</evidence>
<dbReference type="SMART" id="SM00797">
    <property type="entry name" value="AHS2"/>
    <property type="match status" value="1"/>
</dbReference>
<protein>
    <submittedName>
        <fullName evidence="5">Allophanate hydrolase</fullName>
    </submittedName>
</protein>
<evidence type="ECO:0000259" key="4">
    <source>
        <dbReference type="SMART" id="SM00797"/>
    </source>
</evidence>
<keyword evidence="8" id="KW-1185">Reference proteome</keyword>
<reference evidence="8" key="2">
    <citation type="journal article" date="2019" name="Int. J. Syst. Evol. Microbiol.">
        <title>The Global Catalogue of Microorganisms (GCM) 10K type strain sequencing project: providing services to taxonomists for standard genome sequencing and annotation.</title>
        <authorList>
            <consortium name="The Broad Institute Genomics Platform"/>
            <consortium name="The Broad Institute Genome Sequencing Center for Infectious Disease"/>
            <person name="Wu L."/>
            <person name="Ma J."/>
        </authorList>
    </citation>
    <scope>NUCLEOTIDE SEQUENCE [LARGE SCALE GENOMIC DNA]</scope>
    <source>
        <strain evidence="8">NBRC 107715</strain>
    </source>
</reference>
<dbReference type="Gene3D" id="2.40.100.10">
    <property type="entry name" value="Cyclophilin-like"/>
    <property type="match status" value="1"/>
</dbReference>
<evidence type="ECO:0000256" key="2">
    <source>
        <dbReference type="ARBA" id="ARBA00022801"/>
    </source>
</evidence>
<dbReference type="Proteomes" id="UP001156856">
    <property type="component" value="Unassembled WGS sequence"/>
</dbReference>
<dbReference type="EMBL" id="BJZU01000005">
    <property type="protein sequence ID" value="GEP02631.1"/>
    <property type="molecule type" value="Genomic_DNA"/>
</dbReference>
<reference evidence="6" key="1">
    <citation type="journal article" date="2014" name="Int. J. Syst. Evol. Microbiol.">
        <title>Complete genome of a new Firmicutes species belonging to the dominant human colonic microbiota ('Ruminococcus bicirculans') reveals two chromosomes and a selective capacity to utilize plant glucans.</title>
        <authorList>
            <consortium name="NISC Comparative Sequencing Program"/>
            <person name="Wegmann U."/>
            <person name="Louis P."/>
            <person name="Goesmann A."/>
            <person name="Henrissat B."/>
            <person name="Duncan S.H."/>
            <person name="Flint H.J."/>
        </authorList>
    </citation>
    <scope>NUCLEOTIDE SEQUENCE</scope>
    <source>
        <strain evidence="6">NBRC 107715</strain>
    </source>
</reference>
<keyword evidence="3" id="KW-0067">ATP-binding</keyword>
<organism evidence="5 7">
    <name type="scientific">Methylobacterium oxalidis</name>
    <dbReference type="NCBI Taxonomy" id="944322"/>
    <lineage>
        <taxon>Bacteria</taxon>
        <taxon>Pseudomonadati</taxon>
        <taxon>Pseudomonadota</taxon>
        <taxon>Alphaproteobacteria</taxon>
        <taxon>Hyphomicrobiales</taxon>
        <taxon>Methylobacteriaceae</taxon>
        <taxon>Methylobacterium</taxon>
    </lineage>
</organism>